<dbReference type="PROSITE" id="PS00127">
    <property type="entry name" value="RNASE_PANCREATIC"/>
    <property type="match status" value="1"/>
</dbReference>
<dbReference type="InterPro" id="IPR036816">
    <property type="entry name" value="RNaseA-like_dom_sf"/>
</dbReference>
<dbReference type="SUPFAM" id="SSF54076">
    <property type="entry name" value="RNase A-like"/>
    <property type="match status" value="1"/>
</dbReference>
<dbReference type="Ensembl" id="ENSSAUT00010072934.1">
    <property type="protein sequence ID" value="ENSSAUP00010069678.1"/>
    <property type="gene ID" value="ENSSAUG00010027585.1"/>
</dbReference>
<evidence type="ECO:0000313" key="7">
    <source>
        <dbReference type="Ensembl" id="ENSSAUP00010069678.1"/>
    </source>
</evidence>
<dbReference type="InterPro" id="IPR001427">
    <property type="entry name" value="RNaseA"/>
</dbReference>
<evidence type="ECO:0000256" key="3">
    <source>
        <dbReference type="ARBA" id="ARBA00022759"/>
    </source>
</evidence>
<dbReference type="InterPro" id="IPR023412">
    <property type="entry name" value="RNaseA_domain"/>
</dbReference>
<keyword evidence="2 5" id="KW-0540">Nuclease</keyword>
<reference evidence="7" key="2">
    <citation type="submission" date="2025-08" db="UniProtKB">
        <authorList>
            <consortium name="Ensembl"/>
        </authorList>
    </citation>
    <scope>IDENTIFICATION</scope>
</reference>
<keyword evidence="4 5" id="KW-0378">Hydrolase</keyword>
<evidence type="ECO:0000259" key="6">
    <source>
        <dbReference type="SMART" id="SM00092"/>
    </source>
</evidence>
<evidence type="ECO:0000256" key="4">
    <source>
        <dbReference type="ARBA" id="ARBA00022801"/>
    </source>
</evidence>
<reference evidence="7" key="1">
    <citation type="submission" date="2021-04" db="EMBL/GenBank/DDBJ databases">
        <authorList>
            <consortium name="Wellcome Sanger Institute Data Sharing"/>
        </authorList>
    </citation>
    <scope>NUCLEOTIDE SEQUENCE [LARGE SCALE GENOMIC DNA]</scope>
</reference>
<dbReference type="InterPro" id="IPR023411">
    <property type="entry name" value="RNaseA_AS"/>
</dbReference>
<dbReference type="Pfam" id="PF00074">
    <property type="entry name" value="RnaseA"/>
    <property type="match status" value="1"/>
</dbReference>
<evidence type="ECO:0000313" key="8">
    <source>
        <dbReference type="Proteomes" id="UP000472265"/>
    </source>
</evidence>
<dbReference type="GO" id="GO:0004540">
    <property type="term" value="F:RNA nuclease activity"/>
    <property type="evidence" value="ECO:0007669"/>
    <property type="project" value="TreeGrafter"/>
</dbReference>
<dbReference type="Gene3D" id="3.10.130.10">
    <property type="entry name" value="Ribonuclease A-like domain"/>
    <property type="match status" value="1"/>
</dbReference>
<dbReference type="OMA" id="INQCKRI"/>
<sequence>MSHCPDIDCTTRCFKDKHLNKDMTPAKCDEKMKAINVGNKKCKKINTFILEDEEKVNAVCKLGEDNKIITSTTTFRVVKCSTTDTDVKNCKYEGKAVTALMIRLICRGGVPVHYDKPTDWAEQ</sequence>
<organism evidence="7 8">
    <name type="scientific">Sparus aurata</name>
    <name type="common">Gilthead sea bream</name>
    <dbReference type="NCBI Taxonomy" id="8175"/>
    <lineage>
        <taxon>Eukaryota</taxon>
        <taxon>Metazoa</taxon>
        <taxon>Chordata</taxon>
        <taxon>Craniata</taxon>
        <taxon>Vertebrata</taxon>
        <taxon>Euteleostomi</taxon>
        <taxon>Actinopterygii</taxon>
        <taxon>Neopterygii</taxon>
        <taxon>Teleostei</taxon>
        <taxon>Neoteleostei</taxon>
        <taxon>Acanthomorphata</taxon>
        <taxon>Eupercaria</taxon>
        <taxon>Spariformes</taxon>
        <taxon>Sparidae</taxon>
        <taxon>Sparus</taxon>
    </lineage>
</organism>
<evidence type="ECO:0000256" key="1">
    <source>
        <dbReference type="ARBA" id="ARBA00005600"/>
    </source>
</evidence>
<dbReference type="GO" id="GO:0050830">
    <property type="term" value="P:defense response to Gram-positive bacterium"/>
    <property type="evidence" value="ECO:0007669"/>
    <property type="project" value="TreeGrafter"/>
</dbReference>
<proteinExistence type="inferred from homology"/>
<dbReference type="InParanoid" id="A0A671Z3T6"/>
<dbReference type="Proteomes" id="UP000472265">
    <property type="component" value="Chromosome 24"/>
</dbReference>
<dbReference type="PANTHER" id="PTHR11437">
    <property type="entry name" value="RIBONUCLEASE"/>
    <property type="match status" value="1"/>
</dbReference>
<dbReference type="AlphaFoldDB" id="A0A671Z3T6"/>
<dbReference type="GO" id="GO:0016787">
    <property type="term" value="F:hydrolase activity"/>
    <property type="evidence" value="ECO:0007669"/>
    <property type="project" value="UniProtKB-KW"/>
</dbReference>
<comment type="similarity">
    <text evidence="1 5">Belongs to the pancreatic ribonuclease family.</text>
</comment>
<protein>
    <recommendedName>
        <fullName evidence="6">Ribonuclease A-domain domain-containing protein</fullName>
    </recommendedName>
</protein>
<feature type="domain" description="Ribonuclease A-domain" evidence="6">
    <location>
        <begin position="7"/>
        <end position="118"/>
    </location>
</feature>
<keyword evidence="3 5" id="KW-0255">Endonuclease</keyword>
<evidence type="ECO:0000256" key="2">
    <source>
        <dbReference type="ARBA" id="ARBA00022722"/>
    </source>
</evidence>
<accession>A0A671Z3T6</accession>
<dbReference type="GeneTree" id="ENSGT01060000252773"/>
<reference evidence="7" key="3">
    <citation type="submission" date="2025-09" db="UniProtKB">
        <authorList>
            <consortium name="Ensembl"/>
        </authorList>
    </citation>
    <scope>IDENTIFICATION</scope>
</reference>
<dbReference type="GO" id="GO:0004519">
    <property type="term" value="F:endonuclease activity"/>
    <property type="evidence" value="ECO:0007669"/>
    <property type="project" value="UniProtKB-KW"/>
</dbReference>
<keyword evidence="8" id="KW-1185">Reference proteome</keyword>
<evidence type="ECO:0000256" key="5">
    <source>
        <dbReference type="RuleBase" id="RU000651"/>
    </source>
</evidence>
<name>A0A671Z3T6_SPAAU</name>
<dbReference type="SMART" id="SM00092">
    <property type="entry name" value="RNAse_Pc"/>
    <property type="match status" value="1"/>
</dbReference>
<dbReference type="GO" id="GO:0003676">
    <property type="term" value="F:nucleic acid binding"/>
    <property type="evidence" value="ECO:0007669"/>
    <property type="project" value="InterPro"/>
</dbReference>